<keyword evidence="1" id="KW-1133">Transmembrane helix</keyword>
<feature type="transmembrane region" description="Helical" evidence="1">
    <location>
        <begin position="52"/>
        <end position="75"/>
    </location>
</feature>
<evidence type="ECO:0008006" key="4">
    <source>
        <dbReference type="Google" id="ProtNLM"/>
    </source>
</evidence>
<dbReference type="Proteomes" id="UP001432060">
    <property type="component" value="Chromosome"/>
</dbReference>
<keyword evidence="1" id="KW-0472">Membrane</keyword>
<feature type="transmembrane region" description="Helical" evidence="1">
    <location>
        <begin position="225"/>
        <end position="244"/>
    </location>
</feature>
<sequence>METGRVLYGLSAAVLVPWGVGWHRSRPWLMVLFAVIYGGYAIAPYRTEERPWLALVAAALVAMATVFLHSPAGLPPMGFSVTLPLASGPVSMTRRVGIGMLVAATALSLWAAGGTAQVLGEELLLSDRATIFASSGLVAVFGGGALAQAATTPVRRAIAGLPAGDAQRRLAEDFMMGSRSIGLLERGLMFAFLAAGQPEAAALALTAKSLARGPASDHGKYASEYFLLGTLASVIAALAMSMAARATVGLPVL</sequence>
<reference evidence="2" key="1">
    <citation type="submission" date="2022-10" db="EMBL/GenBank/DDBJ databases">
        <title>The complete genomes of actinobacterial strains from the NBC collection.</title>
        <authorList>
            <person name="Joergensen T.S."/>
            <person name="Alvarez Arevalo M."/>
            <person name="Sterndorff E.B."/>
            <person name="Faurdal D."/>
            <person name="Vuksanovic O."/>
            <person name="Mourched A.-S."/>
            <person name="Charusanti P."/>
            <person name="Shaw S."/>
            <person name="Blin K."/>
            <person name="Weber T."/>
        </authorList>
    </citation>
    <scope>NUCLEOTIDE SEQUENCE</scope>
    <source>
        <strain evidence="2">NBC_00668</strain>
    </source>
</reference>
<proteinExistence type="predicted"/>
<gene>
    <name evidence="2" type="ORF">OG515_14690</name>
</gene>
<feature type="transmembrane region" description="Helical" evidence="1">
    <location>
        <begin position="29"/>
        <end position="46"/>
    </location>
</feature>
<accession>A0ABZ1XKH1</accession>
<dbReference type="RefSeq" id="WP_329398958.1">
    <property type="nucleotide sequence ID" value="NZ_CP109019.1"/>
</dbReference>
<keyword evidence="1" id="KW-0812">Transmembrane</keyword>
<feature type="transmembrane region" description="Helical" evidence="1">
    <location>
        <begin position="6"/>
        <end position="22"/>
    </location>
</feature>
<evidence type="ECO:0000313" key="2">
    <source>
        <dbReference type="EMBL" id="WUT83361.1"/>
    </source>
</evidence>
<protein>
    <recommendedName>
        <fullName evidence="4">Integral membrane protein</fullName>
    </recommendedName>
</protein>
<organism evidence="2 3">
    <name type="scientific">Streptomyces melanogenes</name>
    <dbReference type="NCBI Taxonomy" id="67326"/>
    <lineage>
        <taxon>Bacteria</taxon>
        <taxon>Bacillati</taxon>
        <taxon>Actinomycetota</taxon>
        <taxon>Actinomycetes</taxon>
        <taxon>Kitasatosporales</taxon>
        <taxon>Streptomycetaceae</taxon>
        <taxon>Streptomyces</taxon>
    </lineage>
</organism>
<keyword evidence="3" id="KW-1185">Reference proteome</keyword>
<evidence type="ECO:0000256" key="1">
    <source>
        <dbReference type="SAM" id="Phobius"/>
    </source>
</evidence>
<dbReference type="EMBL" id="CP109019">
    <property type="protein sequence ID" value="WUT83361.1"/>
    <property type="molecule type" value="Genomic_DNA"/>
</dbReference>
<feature type="transmembrane region" description="Helical" evidence="1">
    <location>
        <begin position="96"/>
        <end position="119"/>
    </location>
</feature>
<feature type="transmembrane region" description="Helical" evidence="1">
    <location>
        <begin position="131"/>
        <end position="150"/>
    </location>
</feature>
<evidence type="ECO:0000313" key="3">
    <source>
        <dbReference type="Proteomes" id="UP001432060"/>
    </source>
</evidence>
<name>A0ABZ1XKH1_9ACTN</name>